<evidence type="ECO:0000313" key="2">
    <source>
        <dbReference type="Proteomes" id="UP000195437"/>
    </source>
</evidence>
<dbReference type="InterPro" id="IPR006748">
    <property type="entry name" value="NH2Glyco/OHUrea_AB-resist_kin"/>
</dbReference>
<name>A0A1Y0IM08_9BACL</name>
<dbReference type="Proteomes" id="UP000195437">
    <property type="component" value="Chromosome"/>
</dbReference>
<evidence type="ECO:0000313" key="1">
    <source>
        <dbReference type="EMBL" id="ARU60846.1"/>
    </source>
</evidence>
<dbReference type="Gene3D" id="3.90.1200.10">
    <property type="match status" value="1"/>
</dbReference>
<dbReference type="OrthoDB" id="179394at2"/>
<dbReference type="KEGG" id="tum:CBW65_06865"/>
<dbReference type="GO" id="GO:0019748">
    <property type="term" value="P:secondary metabolic process"/>
    <property type="evidence" value="ECO:0007669"/>
    <property type="project" value="InterPro"/>
</dbReference>
<dbReference type="Pfam" id="PF04655">
    <property type="entry name" value="APH_6_hur"/>
    <property type="match status" value="1"/>
</dbReference>
<organism evidence="1 2">
    <name type="scientific">Tumebacillus avium</name>
    <dbReference type="NCBI Taxonomy" id="1903704"/>
    <lineage>
        <taxon>Bacteria</taxon>
        <taxon>Bacillati</taxon>
        <taxon>Bacillota</taxon>
        <taxon>Bacilli</taxon>
        <taxon>Bacillales</taxon>
        <taxon>Alicyclobacillaceae</taxon>
        <taxon>Tumebacillus</taxon>
    </lineage>
</organism>
<dbReference type="RefSeq" id="WP_087456235.1">
    <property type="nucleotide sequence ID" value="NZ_CP021434.1"/>
</dbReference>
<protein>
    <recommendedName>
        <fullName evidence="3">Aminoglycoside/hydroxyurea antibiotic resistance kinase</fullName>
    </recommendedName>
</protein>
<keyword evidence="2" id="KW-1185">Reference proteome</keyword>
<dbReference type="GO" id="GO:0016773">
    <property type="term" value="F:phosphotransferase activity, alcohol group as acceptor"/>
    <property type="evidence" value="ECO:0007669"/>
    <property type="project" value="InterPro"/>
</dbReference>
<gene>
    <name evidence="1" type="ORF">CBW65_06865</name>
</gene>
<dbReference type="SUPFAM" id="SSF56112">
    <property type="entry name" value="Protein kinase-like (PK-like)"/>
    <property type="match status" value="1"/>
</dbReference>
<sequence>MIPDKLQRTIRAVHGERGAKWLAEFPDTLTEIERRFAIRILAPYENLPYNVVLAAESKSGEEIVVKLSVPNKELRTEMHALRLHDGQGYVRLLDGDADLGVMLLEKVRPGRPLSGVQEEQAVEIFCGVLQKQKPINASPADFPTLADWGQGLQRIKPDAMPAERIAKAQRIHRRLNETTAVTTLLHGDLHHDNLLSAEDGWVAIDPKGVIGDPCYEPIPFLLNYLRDKEQLKKRIDRICAQTGLDKGRVTAWGFAHMVLSAWWHVEDGTDGYESALQKADYFEELLGGTTIWD</sequence>
<evidence type="ECO:0008006" key="3">
    <source>
        <dbReference type="Google" id="ProtNLM"/>
    </source>
</evidence>
<reference evidence="2" key="1">
    <citation type="submission" date="2017-05" db="EMBL/GenBank/DDBJ databases">
        <authorList>
            <person name="Sung H."/>
        </authorList>
    </citation>
    <scope>NUCLEOTIDE SEQUENCE [LARGE SCALE GENOMIC DNA]</scope>
    <source>
        <strain evidence="2">AR23208</strain>
    </source>
</reference>
<proteinExistence type="predicted"/>
<dbReference type="EMBL" id="CP021434">
    <property type="protein sequence ID" value="ARU60846.1"/>
    <property type="molecule type" value="Genomic_DNA"/>
</dbReference>
<dbReference type="InterPro" id="IPR011009">
    <property type="entry name" value="Kinase-like_dom_sf"/>
</dbReference>
<accession>A0A1Y0IM08</accession>
<dbReference type="AlphaFoldDB" id="A0A1Y0IM08"/>